<comment type="subcellular location">
    <subcellularLocation>
        <location evidence="1">Membrane</location>
        <topology evidence="1">Multi-pass membrane protein</topology>
    </subcellularLocation>
</comment>
<dbReference type="OrthoDB" id="184675at2759"/>
<evidence type="ECO:0000256" key="7">
    <source>
        <dbReference type="ARBA" id="ARBA00023136"/>
    </source>
</evidence>
<evidence type="ECO:0000256" key="3">
    <source>
        <dbReference type="ARBA" id="ARBA00022692"/>
    </source>
</evidence>
<name>A0A2A9M868_BESBE</name>
<accession>A0A2A9M868</accession>
<evidence type="ECO:0000256" key="5">
    <source>
        <dbReference type="ARBA" id="ARBA00022840"/>
    </source>
</evidence>
<protein>
    <submittedName>
        <fullName evidence="11">ATP-binding cassette G family transporter ABCG84</fullName>
    </submittedName>
</protein>
<feature type="transmembrane region" description="Helical" evidence="9">
    <location>
        <begin position="648"/>
        <end position="667"/>
    </location>
</feature>
<feature type="transmembrane region" description="Helical" evidence="9">
    <location>
        <begin position="615"/>
        <end position="636"/>
    </location>
</feature>
<dbReference type="KEGG" id="bbes:BESB_020570"/>
<dbReference type="GeneID" id="40307118"/>
<keyword evidence="7 9" id="KW-0472">Membrane</keyword>
<evidence type="ECO:0000256" key="2">
    <source>
        <dbReference type="ARBA" id="ARBA00022448"/>
    </source>
</evidence>
<dbReference type="PROSITE" id="PS50893">
    <property type="entry name" value="ABC_TRANSPORTER_2"/>
    <property type="match status" value="1"/>
</dbReference>
<feature type="transmembrane region" description="Helical" evidence="9">
    <location>
        <begin position="735"/>
        <end position="755"/>
    </location>
</feature>
<evidence type="ECO:0000256" key="9">
    <source>
        <dbReference type="SAM" id="Phobius"/>
    </source>
</evidence>
<evidence type="ECO:0000313" key="11">
    <source>
        <dbReference type="EMBL" id="PFH32116.1"/>
    </source>
</evidence>
<feature type="region of interest" description="Disordered" evidence="8">
    <location>
        <begin position="1"/>
        <end position="36"/>
    </location>
</feature>
<dbReference type="Gene3D" id="3.40.50.300">
    <property type="entry name" value="P-loop containing nucleotide triphosphate hydrolases"/>
    <property type="match status" value="1"/>
</dbReference>
<dbReference type="Pfam" id="PF00005">
    <property type="entry name" value="ABC_tran"/>
    <property type="match status" value="1"/>
</dbReference>
<dbReference type="GO" id="GO:0140359">
    <property type="term" value="F:ABC-type transporter activity"/>
    <property type="evidence" value="ECO:0007669"/>
    <property type="project" value="InterPro"/>
</dbReference>
<keyword evidence="3 9" id="KW-0812">Transmembrane</keyword>
<dbReference type="SUPFAM" id="SSF52540">
    <property type="entry name" value="P-loop containing nucleoside triphosphate hydrolases"/>
    <property type="match status" value="1"/>
</dbReference>
<comment type="caution">
    <text evidence="11">The sequence shown here is derived from an EMBL/GenBank/DDBJ whole genome shotgun (WGS) entry which is preliminary data.</text>
</comment>
<dbReference type="InterPro" id="IPR050352">
    <property type="entry name" value="ABCG_transporters"/>
</dbReference>
<evidence type="ECO:0000256" key="1">
    <source>
        <dbReference type="ARBA" id="ARBA00004141"/>
    </source>
</evidence>
<dbReference type="PROSITE" id="PS00211">
    <property type="entry name" value="ABC_TRANSPORTER_1"/>
    <property type="match status" value="1"/>
</dbReference>
<proteinExistence type="predicted"/>
<dbReference type="EMBL" id="NWUJ01000012">
    <property type="protein sequence ID" value="PFH32116.1"/>
    <property type="molecule type" value="Genomic_DNA"/>
</dbReference>
<keyword evidence="12" id="KW-1185">Reference proteome</keyword>
<keyword evidence="2" id="KW-0813">Transport</keyword>
<dbReference type="InterPro" id="IPR013525">
    <property type="entry name" value="ABC2_TM"/>
</dbReference>
<gene>
    <name evidence="11" type="ORF">BESB_020570</name>
</gene>
<keyword evidence="4" id="KW-0547">Nucleotide-binding</keyword>
<dbReference type="RefSeq" id="XP_029216125.1">
    <property type="nucleotide sequence ID" value="XM_029360766.1"/>
</dbReference>
<dbReference type="GO" id="GO:0016887">
    <property type="term" value="F:ATP hydrolysis activity"/>
    <property type="evidence" value="ECO:0007669"/>
    <property type="project" value="InterPro"/>
</dbReference>
<dbReference type="GO" id="GO:0005524">
    <property type="term" value="F:ATP binding"/>
    <property type="evidence" value="ECO:0007669"/>
    <property type="project" value="UniProtKB-KW"/>
</dbReference>
<feature type="region of interest" description="Disordered" evidence="8">
    <location>
        <begin position="57"/>
        <end position="107"/>
    </location>
</feature>
<dbReference type="AlphaFoldDB" id="A0A2A9M868"/>
<dbReference type="InterPro" id="IPR003439">
    <property type="entry name" value="ABC_transporter-like_ATP-bd"/>
</dbReference>
<keyword evidence="6 9" id="KW-1133">Transmembrane helix</keyword>
<dbReference type="SMART" id="SM00382">
    <property type="entry name" value="AAA"/>
    <property type="match status" value="1"/>
</dbReference>
<dbReference type="PANTHER" id="PTHR48041">
    <property type="entry name" value="ABC TRANSPORTER G FAMILY MEMBER 28"/>
    <property type="match status" value="1"/>
</dbReference>
<keyword evidence="5 11" id="KW-0067">ATP-binding</keyword>
<reference evidence="11 12" key="1">
    <citation type="submission" date="2017-09" db="EMBL/GenBank/DDBJ databases">
        <title>Genome sequencing of Besnoitia besnoiti strain Bb-Ger1.</title>
        <authorList>
            <person name="Schares G."/>
            <person name="Venepally P."/>
            <person name="Lorenzi H.A."/>
        </authorList>
    </citation>
    <scope>NUCLEOTIDE SEQUENCE [LARGE SCALE GENOMIC DNA]</scope>
    <source>
        <strain evidence="11 12">Bb-Ger1</strain>
    </source>
</reference>
<evidence type="ECO:0000256" key="6">
    <source>
        <dbReference type="ARBA" id="ARBA00022989"/>
    </source>
</evidence>
<dbReference type="Pfam" id="PF01061">
    <property type="entry name" value="ABC2_membrane"/>
    <property type="match status" value="1"/>
</dbReference>
<evidence type="ECO:0000313" key="12">
    <source>
        <dbReference type="Proteomes" id="UP000224006"/>
    </source>
</evidence>
<dbReference type="STRING" id="94643.A0A2A9M868"/>
<feature type="domain" description="ABC transporter" evidence="10">
    <location>
        <begin position="140"/>
        <end position="379"/>
    </location>
</feature>
<evidence type="ECO:0000256" key="8">
    <source>
        <dbReference type="SAM" id="MobiDB-lite"/>
    </source>
</evidence>
<feature type="transmembrane region" description="Helical" evidence="9">
    <location>
        <begin position="588"/>
        <end position="608"/>
    </location>
</feature>
<evidence type="ECO:0000256" key="4">
    <source>
        <dbReference type="ARBA" id="ARBA00022741"/>
    </source>
</evidence>
<dbReference type="InterPro" id="IPR017871">
    <property type="entry name" value="ABC_transporter-like_CS"/>
</dbReference>
<sequence>MRGGDAARGPLGGGETSRRGDTPAPGGVVAGADREISEAAVPGAKCGVEMSDTGFARQAGVSPAARQAPAEDLEQAQSSPDADTDEQPSPSDDGDALAPRRRQLPPCRTLGVSWTDVTFETRMARRRPGLFGVPPFSDCLNAFDALSRRGSLKTILSGVSGEVHPGDMVALMGTSGAGKSTLLNILSRYLRETSGQVKYGGSPIDLKAAKKLSCLIQQEDLFNGFITVREHLYCMARLRTNVKKDELDAFITHILVTFGLSKIADSCIGNLQMGAKRGISGGEKKRLSIATEILTNPSIIFADEPTTGLDSFIAESVMSVFEYLAQNGRSIICTIHQPSTHVFDKFNKVMLLAEGRVVFFGDRLALPVYLARLGKHIPPYTSVSDFIIDVLSSSDGEQATLELAKQMEAAWKQTGEPFMRDWNESLREKYLLKLHSEGLADKLGSIKSEVVRAATRKEGQEAQFVEDQTPLKQEEVPAPVRISWWTQFTVLLHRCALANKRNPQILQARIGQTLVSALLLGFIFFRLEKDVAVSKNGAANFINLNQGMTGLVAVLQTFTNDKMVAVREYRAGTYGLVPYFLAKTTSDILFQVFNPVVFLTIVWFMMGLNDSASRWLLGVAFIFLQTNASISLGYLISCLCPNTELALAVMPLVMMPLILVAGFMIILDTLPRFWVWVPYISPFRWAFSGVMHAIWKDVELPPCPDGLRPPSCYESGAEVLQYYCLDGDHMWENALILIALVFGYRALGLLALIVLNRRN</sequence>
<organism evidence="11 12">
    <name type="scientific">Besnoitia besnoiti</name>
    <name type="common">Apicomplexan protozoan</name>
    <dbReference type="NCBI Taxonomy" id="94643"/>
    <lineage>
        <taxon>Eukaryota</taxon>
        <taxon>Sar</taxon>
        <taxon>Alveolata</taxon>
        <taxon>Apicomplexa</taxon>
        <taxon>Conoidasida</taxon>
        <taxon>Coccidia</taxon>
        <taxon>Eucoccidiorida</taxon>
        <taxon>Eimeriorina</taxon>
        <taxon>Sarcocystidae</taxon>
        <taxon>Besnoitia</taxon>
    </lineage>
</organism>
<feature type="transmembrane region" description="Helical" evidence="9">
    <location>
        <begin position="510"/>
        <end position="527"/>
    </location>
</feature>
<dbReference type="VEuPathDB" id="ToxoDB:BESB_020570"/>
<dbReference type="PANTHER" id="PTHR48041:SF139">
    <property type="entry name" value="PROTEIN SCARLET"/>
    <property type="match status" value="1"/>
</dbReference>
<dbReference type="InterPro" id="IPR003593">
    <property type="entry name" value="AAA+_ATPase"/>
</dbReference>
<dbReference type="Proteomes" id="UP000224006">
    <property type="component" value="Chromosome XI"/>
</dbReference>
<dbReference type="GO" id="GO:0005886">
    <property type="term" value="C:plasma membrane"/>
    <property type="evidence" value="ECO:0007669"/>
    <property type="project" value="TreeGrafter"/>
</dbReference>
<evidence type="ECO:0000259" key="10">
    <source>
        <dbReference type="PROSITE" id="PS50893"/>
    </source>
</evidence>
<dbReference type="CDD" id="cd03213">
    <property type="entry name" value="ABCG_EPDR"/>
    <property type="match status" value="1"/>
</dbReference>
<dbReference type="InterPro" id="IPR027417">
    <property type="entry name" value="P-loop_NTPase"/>
</dbReference>